<protein>
    <submittedName>
        <fullName evidence="1">Uncharacterized protein NT02AP0011</fullName>
    </submittedName>
</protein>
<proteinExistence type="predicted"/>
<evidence type="ECO:0000313" key="1">
    <source>
        <dbReference type="EMBL" id="AAQ75134.1"/>
    </source>
</evidence>
<organism evidence="1">
    <name type="scientific">Alvinella pompejana epibiont 6C6</name>
    <dbReference type="NCBI Taxonomy" id="244799"/>
    <lineage>
        <taxon>Bacteria</taxon>
        <taxon>Pseudomonadati</taxon>
        <taxon>Campylobacterota</taxon>
    </lineage>
</organism>
<dbReference type="EMBL" id="AY312990">
    <property type="protein sequence ID" value="AAQ75134.1"/>
    <property type="molecule type" value="Genomic_DNA"/>
</dbReference>
<sequence length="214" mass="24935">MRLILGSIFFISLLFGEYEVDIDFSIDKTNPYLKEGVILDVNITQRDNSCVMFFKFSPKKSRDYSFKLLSFIENEEYHNLKHQYRYIIYPLKSGRVDLEFKFIKSITTDEKVAYAISGDRDNVKALSKQDIEVELDPIELNVKKLPKGTNLVGDFSLSYKLDKNSSTPYEPIYLDIKLEGEGYLEKFDIIKEKKDYTLFKQIKESDSGIYGSML</sequence>
<accession>Q6W3P7</accession>
<name>Q6W3P7_9BACT</name>
<dbReference type="AlphaFoldDB" id="Q6W3P7"/>
<gene>
    <name evidence="1" type="primary">NT02AP0011</name>
</gene>
<reference evidence="1" key="1">
    <citation type="journal article" date="2003" name="Appl. Environ. Microbiol.">
        <title>Evidence of chemolithoautotrophy in the bacterial community associated with Alvinella pompejana, a hydrothermal vent polychaete.</title>
        <authorList>
            <person name="Campbell B.J."/>
            <person name="Stein J.L."/>
            <person name="Cary S.C."/>
        </authorList>
    </citation>
    <scope>NUCLEOTIDE SEQUENCE</scope>
</reference>